<reference evidence="2" key="1">
    <citation type="journal article" date="2023" name="G3 (Bethesda)">
        <title>A reference genome for the long-term kleptoplast-retaining sea slug Elysia crispata morphotype clarki.</title>
        <authorList>
            <person name="Eastman K.E."/>
            <person name="Pendleton A.L."/>
            <person name="Shaikh M.A."/>
            <person name="Suttiyut T."/>
            <person name="Ogas R."/>
            <person name="Tomko P."/>
            <person name="Gavelis G."/>
            <person name="Widhalm J.R."/>
            <person name="Wisecaver J.H."/>
        </authorList>
    </citation>
    <scope>NUCLEOTIDE SEQUENCE</scope>
    <source>
        <strain evidence="2">ECLA1</strain>
    </source>
</reference>
<sequence length="246" mass="27333">MKTSGCYLLSLDSRMGSPSSPRCLARSQPPSPCDDTVANPSDPPGKTVIGLLFLDRLVSSRDMTRERIGSLRSLGDTATALRNVRGPINCHYLDQHALKAYTRGRAAEQNQNGLTPIHPQHQRSVAHDPVRNSKPLVLDCLHRCQTLDDGDLKSRDRGLMIGAASAISSRIYLPWDLCPLLTLTDQWEDKVDQDYLSCEHGIDISIVLDLTEVAGRGRAVLPSLIDESVAKFYFSFSIKRRLRFSF</sequence>
<organism evidence="2 3">
    <name type="scientific">Elysia crispata</name>
    <name type="common">lettuce slug</name>
    <dbReference type="NCBI Taxonomy" id="231223"/>
    <lineage>
        <taxon>Eukaryota</taxon>
        <taxon>Metazoa</taxon>
        <taxon>Spiralia</taxon>
        <taxon>Lophotrochozoa</taxon>
        <taxon>Mollusca</taxon>
        <taxon>Gastropoda</taxon>
        <taxon>Heterobranchia</taxon>
        <taxon>Euthyneura</taxon>
        <taxon>Panpulmonata</taxon>
        <taxon>Sacoglossa</taxon>
        <taxon>Placobranchoidea</taxon>
        <taxon>Plakobranchidae</taxon>
        <taxon>Elysia</taxon>
    </lineage>
</organism>
<feature type="region of interest" description="Disordered" evidence="1">
    <location>
        <begin position="13"/>
        <end position="44"/>
    </location>
</feature>
<dbReference type="Proteomes" id="UP001283361">
    <property type="component" value="Unassembled WGS sequence"/>
</dbReference>
<evidence type="ECO:0000313" key="2">
    <source>
        <dbReference type="EMBL" id="KAK3784978.1"/>
    </source>
</evidence>
<name>A0AAE1DXB5_9GAST</name>
<gene>
    <name evidence="2" type="ORF">RRG08_062722</name>
</gene>
<evidence type="ECO:0000256" key="1">
    <source>
        <dbReference type="SAM" id="MobiDB-lite"/>
    </source>
</evidence>
<protein>
    <submittedName>
        <fullName evidence="2">Uncharacterized protein</fullName>
    </submittedName>
</protein>
<keyword evidence="3" id="KW-1185">Reference proteome</keyword>
<evidence type="ECO:0000313" key="3">
    <source>
        <dbReference type="Proteomes" id="UP001283361"/>
    </source>
</evidence>
<comment type="caution">
    <text evidence="2">The sequence shown here is derived from an EMBL/GenBank/DDBJ whole genome shotgun (WGS) entry which is preliminary data.</text>
</comment>
<proteinExistence type="predicted"/>
<dbReference type="AlphaFoldDB" id="A0AAE1DXB5"/>
<dbReference type="EMBL" id="JAWDGP010002178">
    <property type="protein sequence ID" value="KAK3784978.1"/>
    <property type="molecule type" value="Genomic_DNA"/>
</dbReference>
<accession>A0AAE1DXB5</accession>